<evidence type="ECO:0000313" key="3">
    <source>
        <dbReference type="EMBL" id="NHA34378.1"/>
    </source>
</evidence>
<organism evidence="4">
    <name type="scientific">Staphylococcus schleiferi</name>
    <dbReference type="NCBI Taxonomy" id="1295"/>
    <lineage>
        <taxon>Bacteria</taxon>
        <taxon>Bacillati</taxon>
        <taxon>Bacillota</taxon>
        <taxon>Bacilli</taxon>
        <taxon>Bacillales</taxon>
        <taxon>Staphylococcaceae</taxon>
        <taxon>Staphylococcus</taxon>
    </lineage>
</organism>
<dbReference type="EMBL" id="POVK01000023">
    <property type="protein sequence ID" value="NHA34378.1"/>
    <property type="molecule type" value="Genomic_DNA"/>
</dbReference>
<dbReference type="Proteomes" id="UP000572988">
    <property type="component" value="Unassembled WGS sequence"/>
</dbReference>
<dbReference type="RefSeq" id="WP_016426403.1">
    <property type="nucleotide sequence ID" value="NZ_CABKRV010000002.1"/>
</dbReference>
<gene>
    <name evidence="3" type="ORF">C1O36_07590</name>
    <name evidence="4" type="ORF">NCTC12218_00714</name>
</gene>
<evidence type="ECO:0008006" key="7">
    <source>
        <dbReference type="Google" id="ProtNLM"/>
    </source>
</evidence>
<evidence type="ECO:0000313" key="5">
    <source>
        <dbReference type="Proteomes" id="UP000264146"/>
    </source>
</evidence>
<protein>
    <recommendedName>
        <fullName evidence="7">DUF3955 domain-containing protein</fullName>
    </recommendedName>
</protein>
<keyword evidence="1" id="KW-0812">Transmembrane</keyword>
<feature type="transmembrane region" description="Helical" evidence="1">
    <location>
        <begin position="38"/>
        <end position="58"/>
    </location>
</feature>
<reference evidence="4" key="2">
    <citation type="submission" date="2018-06" db="EMBL/GenBank/DDBJ databases">
        <authorList>
            <consortium name="Pathogen Informatics"/>
            <person name="Doyle S."/>
        </authorList>
    </citation>
    <scope>NUCLEOTIDE SEQUENCE [LARGE SCALE GENOMIC DNA]</scope>
    <source>
        <strain evidence="4">NCTC12218</strain>
    </source>
</reference>
<dbReference type="AlphaFoldDB" id="A0A7Z7VWL7"/>
<evidence type="ECO:0000313" key="4">
    <source>
        <dbReference type="EMBL" id="SUM87658.1"/>
    </source>
</evidence>
<keyword evidence="1" id="KW-0472">Membrane</keyword>
<dbReference type="GeneID" id="93789440"/>
<sequence>MQSNYKLLMFALSVLILFQMFFGYYYLLGDGAVTSSPYLGVVSLILGVILMMVMASIYRYHQKNK</sequence>
<reference evidence="2 5" key="3">
    <citation type="submission" date="2020-11" db="EMBL/GenBank/DDBJ databases">
        <authorList>
            <consortium name="Pathogen Informatics"/>
        </authorList>
    </citation>
    <scope>NUCLEOTIDE SEQUENCE [LARGE SCALE GENOMIC DNA]</scope>
    <source>
        <strain evidence="2 5">NCTC12218</strain>
    </source>
</reference>
<evidence type="ECO:0000256" key="1">
    <source>
        <dbReference type="SAM" id="Phobius"/>
    </source>
</evidence>
<dbReference type="Proteomes" id="UP000264146">
    <property type="component" value="Chromosome"/>
</dbReference>
<accession>A0A7Z7VWL7</accession>
<name>A0A7Z7VWL7_STASC</name>
<reference evidence="3 6" key="1">
    <citation type="submission" date="2018-01" db="EMBL/GenBank/DDBJ databases">
        <title>Complete genome sequence of Staphylococcus Scheliferi isolated from human.</title>
        <authorList>
            <person name="Abouelkhair M.A."/>
            <person name="Bemis D.A."/>
            <person name="Kania S.A."/>
        </authorList>
    </citation>
    <scope>NUCLEOTIDE SEQUENCE [LARGE SCALE GENOMIC DNA]</scope>
    <source>
        <strain evidence="3 6">ATCC 43808</strain>
    </source>
</reference>
<feature type="transmembrane region" description="Helical" evidence="1">
    <location>
        <begin position="7"/>
        <end position="26"/>
    </location>
</feature>
<evidence type="ECO:0000313" key="2">
    <source>
        <dbReference type="EMBL" id="CAD7359125.1"/>
    </source>
</evidence>
<evidence type="ECO:0000313" key="6">
    <source>
        <dbReference type="Proteomes" id="UP000572988"/>
    </source>
</evidence>
<keyword evidence="6" id="KW-1185">Reference proteome</keyword>
<proteinExistence type="predicted"/>
<dbReference type="EMBL" id="LR962863">
    <property type="protein sequence ID" value="CAD7359125.1"/>
    <property type="molecule type" value="Genomic_DNA"/>
</dbReference>
<dbReference type="EMBL" id="UHEF01000001">
    <property type="protein sequence ID" value="SUM87658.1"/>
    <property type="molecule type" value="Genomic_DNA"/>
</dbReference>
<keyword evidence="1" id="KW-1133">Transmembrane helix</keyword>